<organism evidence="2 3">
    <name type="scientific">Allomeiothermus silvanus (strain ATCC 700542 / DSM 9946 / NBRC 106475 / NCIMB 13440 / VI-R2)</name>
    <name type="common">Thermus silvanus</name>
    <dbReference type="NCBI Taxonomy" id="526227"/>
    <lineage>
        <taxon>Bacteria</taxon>
        <taxon>Thermotogati</taxon>
        <taxon>Deinococcota</taxon>
        <taxon>Deinococci</taxon>
        <taxon>Thermales</taxon>
        <taxon>Thermaceae</taxon>
        <taxon>Allomeiothermus</taxon>
    </lineage>
</organism>
<evidence type="ECO:0000313" key="2">
    <source>
        <dbReference type="EMBL" id="ADH62003.1"/>
    </source>
</evidence>
<dbReference type="AlphaFoldDB" id="D7BG82"/>
<dbReference type="PANTHER" id="PTHR30399:SF1">
    <property type="entry name" value="UTP PYROPHOSPHATASE"/>
    <property type="match status" value="1"/>
</dbReference>
<proteinExistence type="predicted"/>
<dbReference type="OrthoDB" id="9811177at2"/>
<dbReference type="Pfam" id="PF01863">
    <property type="entry name" value="YgjP-like"/>
    <property type="match status" value="1"/>
</dbReference>
<dbReference type="RefSeq" id="WP_013156611.1">
    <property type="nucleotide sequence ID" value="NC_014212.1"/>
</dbReference>
<reference evidence="2 3" key="1">
    <citation type="journal article" date="2010" name="Stand. Genomic Sci.">
        <title>Complete genome sequence of Meiothermus silvanus type strain (VI-R2).</title>
        <authorList>
            <person name="Sikorski J."/>
            <person name="Tindall B.J."/>
            <person name="Lowry S."/>
            <person name="Lucas S."/>
            <person name="Nolan M."/>
            <person name="Copeland A."/>
            <person name="Glavina Del Rio T."/>
            <person name="Tice H."/>
            <person name="Cheng J.F."/>
            <person name="Han C."/>
            <person name="Pitluck S."/>
            <person name="Liolios K."/>
            <person name="Ivanova N."/>
            <person name="Mavromatis K."/>
            <person name="Mikhailova N."/>
            <person name="Pati A."/>
            <person name="Goodwin L."/>
            <person name="Chen A."/>
            <person name="Palaniappan K."/>
            <person name="Land M."/>
            <person name="Hauser L."/>
            <person name="Chang Y.J."/>
            <person name="Jeffries C.D."/>
            <person name="Rohde M."/>
            <person name="Goker M."/>
            <person name="Woyke T."/>
            <person name="Bristow J."/>
            <person name="Eisen J.A."/>
            <person name="Markowitz V."/>
            <person name="Hugenholtz P."/>
            <person name="Kyrpides N.C."/>
            <person name="Klenk H.P."/>
            <person name="Lapidus A."/>
        </authorList>
    </citation>
    <scope>NUCLEOTIDE SEQUENCE [LARGE SCALE GENOMIC DNA]</scope>
    <source>
        <strain evidence="3">ATCC 700542 / DSM 9946 / VI-R2</strain>
    </source>
</reference>
<dbReference type="InterPro" id="IPR002725">
    <property type="entry name" value="YgjP-like_metallopeptidase"/>
</dbReference>
<evidence type="ECO:0000313" key="3">
    <source>
        <dbReference type="Proteomes" id="UP000001916"/>
    </source>
</evidence>
<dbReference type="EMBL" id="CP002042">
    <property type="protein sequence ID" value="ADH62003.1"/>
    <property type="molecule type" value="Genomic_DNA"/>
</dbReference>
<dbReference type="HOGENOM" id="CLU_065947_2_0_0"/>
<dbReference type="CDD" id="cd07344">
    <property type="entry name" value="M48_yhfN_like"/>
    <property type="match status" value="1"/>
</dbReference>
<evidence type="ECO:0000259" key="1">
    <source>
        <dbReference type="Pfam" id="PF01863"/>
    </source>
</evidence>
<accession>D7BG82</accession>
<gene>
    <name evidence="2" type="ordered locus">Mesil_0056</name>
</gene>
<dbReference type="InterPro" id="IPR053136">
    <property type="entry name" value="UTP_pyrophosphatase-like"/>
</dbReference>
<dbReference type="Gene3D" id="3.30.2010.10">
    <property type="entry name" value="Metalloproteases ('zincins'), catalytic domain"/>
    <property type="match status" value="1"/>
</dbReference>
<keyword evidence="3" id="KW-1185">Reference proteome</keyword>
<feature type="domain" description="YgjP-like metallopeptidase" evidence="1">
    <location>
        <begin position="29"/>
        <end position="230"/>
    </location>
</feature>
<protein>
    <recommendedName>
        <fullName evidence="1">YgjP-like metallopeptidase domain-containing protein</fullName>
    </recommendedName>
</protein>
<dbReference type="eggNOG" id="COG1451">
    <property type="taxonomic scope" value="Bacteria"/>
</dbReference>
<name>D7BG82_ALLS1</name>
<dbReference type="Proteomes" id="UP000001916">
    <property type="component" value="Chromosome"/>
</dbReference>
<sequence>MRVVDKERGQVKFGQRRIVFEVRRSSRRRTVGLQVDAERVLVAAPYRVRLETLEAFVLSKAPWIVEKQNEFAEMGLPFRRKFETGEPLLYLGRQYTLERLPEEEGPTVRLWGGTFQVWANKASTARKLLEVWYKDRALERIPERVEFYSQQLGWAPQAVYIRDQRSRWGSCNLKGELRFNWRLMMAPSPLLDYVVAHEVCHLLIFDHSPAFWRLLGKIMPDYEERRRRLALTGHQYEL</sequence>
<dbReference type="KEGG" id="msv:Mesil_0056"/>
<dbReference type="PANTHER" id="PTHR30399">
    <property type="entry name" value="UNCHARACTERIZED PROTEIN YGJP"/>
    <property type="match status" value="1"/>
</dbReference>